<dbReference type="SFLD" id="SFLDG01016">
    <property type="entry name" value="Prenyltransferase_Like_2"/>
    <property type="match status" value="1"/>
</dbReference>
<dbReference type="InterPro" id="IPR008930">
    <property type="entry name" value="Terpenoid_cyclase/PrenylTrfase"/>
</dbReference>
<reference evidence="6" key="1">
    <citation type="submission" date="2022-06" db="EMBL/GenBank/DDBJ databases">
        <title>Uncovering the hologenomic basis of an extraordinary plant invasion.</title>
        <authorList>
            <person name="Bieker V.C."/>
            <person name="Martin M.D."/>
            <person name="Gilbert T."/>
            <person name="Hodgins K."/>
            <person name="Battlay P."/>
            <person name="Petersen B."/>
            <person name="Wilson J."/>
        </authorList>
    </citation>
    <scope>NUCLEOTIDE SEQUENCE</scope>
    <source>
        <strain evidence="6">AA19_3_7</strain>
        <tissue evidence="6">Leaf</tissue>
    </source>
</reference>
<dbReference type="PROSITE" id="PS01074">
    <property type="entry name" value="TERPENE_SYNTHASES"/>
    <property type="match status" value="1"/>
</dbReference>
<dbReference type="Pfam" id="PF13249">
    <property type="entry name" value="SQHop_cyclase_N"/>
    <property type="match status" value="1"/>
</dbReference>
<feature type="domain" description="Squalene cyclase C-terminal" evidence="4">
    <location>
        <begin position="463"/>
        <end position="818"/>
    </location>
</feature>
<evidence type="ECO:0000259" key="4">
    <source>
        <dbReference type="Pfam" id="PF13243"/>
    </source>
</evidence>
<organism evidence="6 7">
    <name type="scientific">Ambrosia artemisiifolia</name>
    <name type="common">Common ragweed</name>
    <dbReference type="NCBI Taxonomy" id="4212"/>
    <lineage>
        <taxon>Eukaryota</taxon>
        <taxon>Viridiplantae</taxon>
        <taxon>Streptophyta</taxon>
        <taxon>Embryophyta</taxon>
        <taxon>Tracheophyta</taxon>
        <taxon>Spermatophyta</taxon>
        <taxon>Magnoliopsida</taxon>
        <taxon>eudicotyledons</taxon>
        <taxon>Gunneridae</taxon>
        <taxon>Pentapetalae</taxon>
        <taxon>asterids</taxon>
        <taxon>campanulids</taxon>
        <taxon>Asterales</taxon>
        <taxon>Asteraceae</taxon>
        <taxon>Asteroideae</taxon>
        <taxon>Heliantheae alliance</taxon>
        <taxon>Heliantheae</taxon>
        <taxon>Ambrosia</taxon>
    </lineage>
</organism>
<protein>
    <recommendedName>
        <fullName evidence="3">Terpene cyclase/mutase family member</fullName>
        <ecNumber evidence="3">5.4.99.-</ecNumber>
    </recommendedName>
</protein>
<proteinExistence type="inferred from homology"/>
<keyword evidence="3" id="KW-0413">Isomerase</keyword>
<dbReference type="InterPro" id="IPR032696">
    <property type="entry name" value="SQ_cyclase_C"/>
</dbReference>
<comment type="caution">
    <text evidence="6">The sequence shown here is derived from an EMBL/GenBank/DDBJ whole genome shotgun (WGS) entry which is preliminary data.</text>
</comment>
<evidence type="ECO:0000313" key="7">
    <source>
        <dbReference type="Proteomes" id="UP001206925"/>
    </source>
</evidence>
<dbReference type="Gene3D" id="1.50.10.20">
    <property type="match status" value="2"/>
</dbReference>
<gene>
    <name evidence="6" type="ORF">M8C21_033609</name>
</gene>
<name>A0AAD5GZJ5_AMBAR</name>
<feature type="domain" description="Squalene cyclase N-terminal" evidence="5">
    <location>
        <begin position="109"/>
        <end position="226"/>
    </location>
</feature>
<accession>A0AAD5GZJ5</accession>
<dbReference type="GO" id="GO:0005811">
    <property type="term" value="C:lipid droplet"/>
    <property type="evidence" value="ECO:0007669"/>
    <property type="project" value="InterPro"/>
</dbReference>
<dbReference type="SUPFAM" id="SSF48239">
    <property type="entry name" value="Terpenoid cyclases/Protein prenyltransferases"/>
    <property type="match status" value="2"/>
</dbReference>
<dbReference type="GO" id="GO:0042300">
    <property type="term" value="F:beta-amyrin synthase activity"/>
    <property type="evidence" value="ECO:0007669"/>
    <property type="project" value="TreeGrafter"/>
</dbReference>
<evidence type="ECO:0000259" key="5">
    <source>
        <dbReference type="Pfam" id="PF13249"/>
    </source>
</evidence>
<dbReference type="AlphaFoldDB" id="A0AAD5GZJ5"/>
<comment type="similarity">
    <text evidence="1 3">Belongs to the terpene cyclase/mutase family.</text>
</comment>
<dbReference type="EMBL" id="JAMZMK010000043">
    <property type="protein sequence ID" value="KAI7757916.1"/>
    <property type="molecule type" value="Genomic_DNA"/>
</dbReference>
<keyword evidence="7" id="KW-1185">Reference proteome</keyword>
<dbReference type="InterPro" id="IPR032697">
    <property type="entry name" value="SQ_cyclase_N"/>
</dbReference>
<dbReference type="GO" id="GO:0016104">
    <property type="term" value="P:triterpenoid biosynthetic process"/>
    <property type="evidence" value="ECO:0007669"/>
    <property type="project" value="InterPro"/>
</dbReference>
<evidence type="ECO:0000256" key="3">
    <source>
        <dbReference type="RuleBase" id="RU362003"/>
    </source>
</evidence>
<dbReference type="FunFam" id="1.50.10.20:FF:000011">
    <property type="entry name" value="Terpene cyclase/mutase family member"/>
    <property type="match status" value="1"/>
</dbReference>
<dbReference type="InterPro" id="IPR018333">
    <property type="entry name" value="Squalene_cyclase"/>
</dbReference>
<dbReference type="CDD" id="cd02892">
    <property type="entry name" value="SQCY_1"/>
    <property type="match status" value="1"/>
</dbReference>
<evidence type="ECO:0000256" key="2">
    <source>
        <dbReference type="ARBA" id="ARBA00022737"/>
    </source>
</evidence>
<dbReference type="Proteomes" id="UP001206925">
    <property type="component" value="Unassembled WGS sequence"/>
</dbReference>
<dbReference type="EC" id="5.4.99.-" evidence="3"/>
<dbReference type="PANTHER" id="PTHR11764">
    <property type="entry name" value="TERPENE CYCLASE/MUTASE FAMILY MEMBER"/>
    <property type="match status" value="1"/>
</dbReference>
<dbReference type="Pfam" id="PF13243">
    <property type="entry name" value="SQHop_cyclase_C"/>
    <property type="match status" value="1"/>
</dbReference>
<evidence type="ECO:0000256" key="1">
    <source>
        <dbReference type="ARBA" id="ARBA00009755"/>
    </source>
</evidence>
<evidence type="ECO:0000313" key="6">
    <source>
        <dbReference type="EMBL" id="KAI7757916.1"/>
    </source>
</evidence>
<dbReference type="NCBIfam" id="TIGR01787">
    <property type="entry name" value="squalene_cyclas"/>
    <property type="match status" value="1"/>
</dbReference>
<keyword evidence="2" id="KW-0677">Repeat</keyword>
<dbReference type="InterPro" id="IPR002365">
    <property type="entry name" value="Terpene_synthase_CS"/>
</dbReference>
<dbReference type="PANTHER" id="PTHR11764:SF68">
    <property type="entry name" value="TERPENE CYCLASE_MUTASE FAMILY MEMBER"/>
    <property type="match status" value="1"/>
</dbReference>
<sequence>MMWELKIAEGSGPYLYSTNNFVGRQFWEFNLDVGTVEEKEEVDRLRENFKNSRRNGGFHACGDLLMRRQLIKENGIDLTSIPPMRLSKGDQVDLEVVTTAVQKGVRLHRAIQAKDGHWPAENAGPMFFTPPLLIALYISGTINTVLTEEHKKELIRYFYNHQNNDGGWGFYIQGHSTMIGSALSYVALRILGEGEEDGGAIARARKWIVDHGGASSIPSWGKVYLSSDVQLKLFMHLSKPIDPTKMMDFFYLFLEYMNGRDAIHYHPNSGSFHRHSLFIQAIIYFQTDCNYYLRCPFFNFIITEMWCYCRTTYMPMSYLYGKRIQGPITQLVLALRKEIHPTPFDDINWNKQRNNCCKEDFYYPHSFLQDTLWHSLHYLTEPVLKYWPFSKLRERSLDRVVELMRYESEETRYMTIGCVEKSLQMMCWWAENPNGDELKYHLARVPDYLWIAEDGMTMHSFGSQVWDCALATQAIIASNMVEEYGDCLKKSHFYLKESQVKENPSGDFTKMCRQFTKGSWTFADQDHGWTVSDCTSEALRCLMLLSHMPKEIAGEKDDASRLYEAVNVLLYMQSPATGGFAVWEPPIPKPFLQLLNPSEIFADIVVEKEHVETTASIIGALVEFTRLHPRHRKEEIEHSISKGVRYLEETQWHDGSWYGYWGVCFIYGTFFALRGLSSTGNTYDNSFAVRKGVKFLLSIQNEEGGWGESHISCPTEVYTPLEGNRTNLVQTSWAMLGLMFGEQVSVYNLSFKYSLKYPYTNLDPTPLHKAAKLLINAQMGDGDFPQQEITGVYMKNCLLLYAQYRNIFPLWALGEYRKRVWRNTIKM</sequence>